<feature type="compositionally biased region" description="Pro residues" evidence="1">
    <location>
        <begin position="74"/>
        <end position="83"/>
    </location>
</feature>
<reference evidence="6" key="1">
    <citation type="journal article" date="2018" name="Nat. Microbiol.">
        <title>Leveraging single-cell genomics to expand the fungal tree of life.</title>
        <authorList>
            <person name="Ahrendt S.R."/>
            <person name="Quandt C.A."/>
            <person name="Ciobanu D."/>
            <person name="Clum A."/>
            <person name="Salamov A."/>
            <person name="Andreopoulos B."/>
            <person name="Cheng J.F."/>
            <person name="Woyke T."/>
            <person name="Pelin A."/>
            <person name="Henrissat B."/>
            <person name="Reynolds N.K."/>
            <person name="Benny G.L."/>
            <person name="Smith M.E."/>
            <person name="James T.Y."/>
            <person name="Grigoriev I.V."/>
        </authorList>
    </citation>
    <scope>NUCLEOTIDE SEQUENCE [LARGE SCALE GENOMIC DNA]</scope>
    <source>
        <strain evidence="6">RSA 468</strain>
    </source>
</reference>
<dbReference type="SMART" id="SM00054">
    <property type="entry name" value="EFh"/>
    <property type="match status" value="2"/>
</dbReference>
<keyword evidence="2" id="KW-1133">Transmembrane helix</keyword>
<dbReference type="GO" id="GO:0016197">
    <property type="term" value="P:endosomal transport"/>
    <property type="evidence" value="ECO:0007669"/>
    <property type="project" value="TreeGrafter"/>
</dbReference>
<feature type="region of interest" description="Disordered" evidence="1">
    <location>
        <begin position="1"/>
        <end position="205"/>
    </location>
</feature>
<keyword evidence="6" id="KW-1185">Reference proteome</keyword>
<protein>
    <recommendedName>
        <fullName evidence="7">EF-hand domain-containing protein</fullName>
    </recommendedName>
</protein>
<evidence type="ECO:0000313" key="6">
    <source>
        <dbReference type="Proteomes" id="UP000268162"/>
    </source>
</evidence>
<keyword evidence="2" id="KW-0472">Membrane</keyword>
<keyword evidence="2" id="KW-0812">Transmembrane</keyword>
<dbReference type="GO" id="GO:0005886">
    <property type="term" value="C:plasma membrane"/>
    <property type="evidence" value="ECO:0007669"/>
    <property type="project" value="TreeGrafter"/>
</dbReference>
<evidence type="ECO:0000256" key="2">
    <source>
        <dbReference type="SAM" id="Phobius"/>
    </source>
</evidence>
<evidence type="ECO:0000259" key="4">
    <source>
        <dbReference type="PROSITE" id="PS50222"/>
    </source>
</evidence>
<sequence length="507" mass="53520">MSDSTVTAAPKGTPGKPSLPAKPALKPKPAVPTKPVFLTNSGRSEGDSTAPSLSHAPQAQPEAMEPTTLTQPAPRGPQLPPKPSGYTPRTLPITKPSAPPVPSREGRTVTPDRHDSPTATASATPAPGPSPEPPSAGTSDRQLSGNTRSLISRFNNVSVSSPQSEDILTPILEAQSKKFPRFKEAGPHDLSPPIPVRSPPERVRPMSGRVFEDVPLNAAETVAPKSTVSSPLPPPVTPRPGSASSAPAKIQPVCPPPRSVPATTTIKSSTSSSTTIATTTTAASATTSTRPVPPPIHASAPPPLPIRTPTYVAPPPALPSRGRTGPQLQRAATTASVAPSRHNSDYEMPDSVPSSVGRSGSVRAPMHDAGPTRMTAQSAIPRAARRRYDSLFRTTDSDHDGLLTRAEAKAIFLRSCLSEDTLGDIWSLCDRDRRGKLSQHEFAIAMYLIDETLAGEPVPKTLPLELLIGSNIGQLGLFFGVPLGFSFYLWTILFITLELIRTGLYDK</sequence>
<dbReference type="EMBL" id="ML002600">
    <property type="protein sequence ID" value="RKP36758.1"/>
    <property type="molecule type" value="Genomic_DNA"/>
</dbReference>
<gene>
    <name evidence="5" type="ORF">BJ085DRAFT_31013</name>
</gene>
<dbReference type="InterPro" id="IPR011992">
    <property type="entry name" value="EF-hand-dom_pair"/>
</dbReference>
<feature type="compositionally biased region" description="Polar residues" evidence="1">
    <location>
        <begin position="140"/>
        <end position="166"/>
    </location>
</feature>
<feature type="compositionally biased region" description="Low complexity" evidence="1">
    <location>
        <begin position="351"/>
        <end position="363"/>
    </location>
</feature>
<feature type="compositionally biased region" description="Low complexity" evidence="1">
    <location>
        <begin position="262"/>
        <end position="289"/>
    </location>
</feature>
<feature type="compositionally biased region" description="Low complexity" evidence="1">
    <location>
        <begin position="14"/>
        <end position="35"/>
    </location>
</feature>
<dbReference type="SMART" id="SM00027">
    <property type="entry name" value="EH"/>
    <property type="match status" value="1"/>
</dbReference>
<proteinExistence type="predicted"/>
<dbReference type="SUPFAM" id="SSF47473">
    <property type="entry name" value="EF-hand"/>
    <property type="match status" value="1"/>
</dbReference>
<dbReference type="AlphaFoldDB" id="A0A4P9ZU56"/>
<dbReference type="GO" id="GO:0005509">
    <property type="term" value="F:calcium ion binding"/>
    <property type="evidence" value="ECO:0007669"/>
    <property type="project" value="InterPro"/>
</dbReference>
<dbReference type="Proteomes" id="UP000268162">
    <property type="component" value="Unassembled WGS sequence"/>
</dbReference>
<dbReference type="GO" id="GO:0005737">
    <property type="term" value="C:cytoplasm"/>
    <property type="evidence" value="ECO:0007669"/>
    <property type="project" value="TreeGrafter"/>
</dbReference>
<feature type="compositionally biased region" description="Basic and acidic residues" evidence="1">
    <location>
        <begin position="104"/>
        <end position="116"/>
    </location>
</feature>
<feature type="region of interest" description="Disordered" evidence="1">
    <location>
        <begin position="221"/>
        <end position="379"/>
    </location>
</feature>
<feature type="transmembrane region" description="Helical" evidence="2">
    <location>
        <begin position="475"/>
        <end position="497"/>
    </location>
</feature>
<accession>A0A4P9ZU56</accession>
<dbReference type="InterPro" id="IPR000261">
    <property type="entry name" value="EH_dom"/>
</dbReference>
<feature type="domain" description="EF-hand" evidence="4">
    <location>
        <begin position="417"/>
        <end position="452"/>
    </location>
</feature>
<evidence type="ECO:0000313" key="5">
    <source>
        <dbReference type="EMBL" id="RKP36758.1"/>
    </source>
</evidence>
<dbReference type="PROSITE" id="PS50222">
    <property type="entry name" value="EF_HAND_2"/>
    <property type="match status" value="1"/>
</dbReference>
<dbReference type="Pfam" id="PF12763">
    <property type="entry name" value="EH"/>
    <property type="match status" value="1"/>
</dbReference>
<dbReference type="CDD" id="cd00052">
    <property type="entry name" value="EH"/>
    <property type="match status" value="1"/>
</dbReference>
<dbReference type="Gene3D" id="1.10.238.10">
    <property type="entry name" value="EF-hand"/>
    <property type="match status" value="1"/>
</dbReference>
<dbReference type="InterPro" id="IPR002048">
    <property type="entry name" value="EF_hand_dom"/>
</dbReference>
<feature type="compositionally biased region" description="Polar residues" evidence="1">
    <location>
        <begin position="38"/>
        <end position="57"/>
    </location>
</feature>
<dbReference type="PROSITE" id="PS50031">
    <property type="entry name" value="EH"/>
    <property type="match status" value="1"/>
</dbReference>
<name>A0A4P9ZU56_9FUNG</name>
<organism evidence="5 6">
    <name type="scientific">Dimargaris cristalligena</name>
    <dbReference type="NCBI Taxonomy" id="215637"/>
    <lineage>
        <taxon>Eukaryota</taxon>
        <taxon>Fungi</taxon>
        <taxon>Fungi incertae sedis</taxon>
        <taxon>Zoopagomycota</taxon>
        <taxon>Kickxellomycotina</taxon>
        <taxon>Dimargaritomycetes</taxon>
        <taxon>Dimargaritales</taxon>
        <taxon>Dimargaritaceae</taxon>
        <taxon>Dimargaris</taxon>
    </lineage>
</organism>
<dbReference type="PANTHER" id="PTHR11216">
    <property type="entry name" value="EH DOMAIN"/>
    <property type="match status" value="1"/>
</dbReference>
<dbReference type="STRING" id="215637.A0A4P9ZU56"/>
<evidence type="ECO:0008006" key="7">
    <source>
        <dbReference type="Google" id="ProtNLM"/>
    </source>
</evidence>
<feature type="compositionally biased region" description="Polar residues" evidence="1">
    <location>
        <begin position="326"/>
        <end position="337"/>
    </location>
</feature>
<dbReference type="GO" id="GO:0006897">
    <property type="term" value="P:endocytosis"/>
    <property type="evidence" value="ECO:0007669"/>
    <property type="project" value="TreeGrafter"/>
</dbReference>
<feature type="domain" description="EH" evidence="3">
    <location>
        <begin position="384"/>
        <end position="473"/>
    </location>
</feature>
<evidence type="ECO:0000259" key="3">
    <source>
        <dbReference type="PROSITE" id="PS50031"/>
    </source>
</evidence>
<evidence type="ECO:0000256" key="1">
    <source>
        <dbReference type="SAM" id="MobiDB-lite"/>
    </source>
</evidence>
<feature type="compositionally biased region" description="Pro residues" evidence="1">
    <location>
        <begin position="291"/>
        <end position="318"/>
    </location>
</feature>